<dbReference type="EMBL" id="VUMG01000002">
    <property type="protein sequence ID" value="MSS45242.1"/>
    <property type="molecule type" value="Genomic_DNA"/>
</dbReference>
<proteinExistence type="predicted"/>
<feature type="domain" description="HIT" evidence="4">
    <location>
        <begin position="4"/>
        <end position="110"/>
    </location>
</feature>
<evidence type="ECO:0000313" key="6">
    <source>
        <dbReference type="Proteomes" id="UP000466104"/>
    </source>
</evidence>
<organism evidence="5 6">
    <name type="scientific">Cutibacterium porci</name>
    <dbReference type="NCBI Taxonomy" id="2605781"/>
    <lineage>
        <taxon>Bacteria</taxon>
        <taxon>Bacillati</taxon>
        <taxon>Actinomycetota</taxon>
        <taxon>Actinomycetes</taxon>
        <taxon>Propionibacteriales</taxon>
        <taxon>Propionibacteriaceae</taxon>
        <taxon>Cutibacterium</taxon>
    </lineage>
</organism>
<dbReference type="RefSeq" id="WP_154562322.1">
    <property type="nucleotide sequence ID" value="NZ_VUMG01000002.1"/>
</dbReference>
<dbReference type="Gene3D" id="3.30.428.10">
    <property type="entry name" value="HIT-like"/>
    <property type="match status" value="1"/>
</dbReference>
<dbReference type="PROSITE" id="PS51084">
    <property type="entry name" value="HIT_2"/>
    <property type="match status" value="1"/>
</dbReference>
<dbReference type="Pfam" id="PF01230">
    <property type="entry name" value="HIT"/>
    <property type="match status" value="1"/>
</dbReference>
<evidence type="ECO:0000256" key="2">
    <source>
        <dbReference type="PIRSR" id="PIRSR601310-3"/>
    </source>
</evidence>
<comment type="caution">
    <text evidence="5">The sequence shown here is derived from an EMBL/GenBank/DDBJ whole genome shotgun (WGS) entry which is preliminary data.</text>
</comment>
<sequence length="136" mass="14715">MDCLFCSIAAGDIPAKIIDSDDVSVAFLDIEPFQDGHTLVISRKHVTSVLDDDGELARISPMVTKVARRLVDSLGASGVNIMSNAGEVAGQSVHHLHIHVIPRYDREPGISAIRSTMPRRPIEEVAAIVTGDPHRK</sequence>
<dbReference type="GO" id="GO:0009117">
    <property type="term" value="P:nucleotide metabolic process"/>
    <property type="evidence" value="ECO:0007669"/>
    <property type="project" value="TreeGrafter"/>
</dbReference>
<dbReference type="InterPro" id="IPR011146">
    <property type="entry name" value="HIT-like"/>
</dbReference>
<evidence type="ECO:0000259" key="4">
    <source>
        <dbReference type="PROSITE" id="PS51084"/>
    </source>
</evidence>
<accession>A0A7K0J5Q8</accession>
<dbReference type="PRINTS" id="PR00332">
    <property type="entry name" value="HISTRIAD"/>
</dbReference>
<evidence type="ECO:0000256" key="1">
    <source>
        <dbReference type="PIRSR" id="PIRSR601310-1"/>
    </source>
</evidence>
<dbReference type="PANTHER" id="PTHR46648">
    <property type="entry name" value="HIT FAMILY PROTEIN 1"/>
    <property type="match status" value="1"/>
</dbReference>
<dbReference type="GO" id="GO:0003824">
    <property type="term" value="F:catalytic activity"/>
    <property type="evidence" value="ECO:0007669"/>
    <property type="project" value="InterPro"/>
</dbReference>
<dbReference type="PANTHER" id="PTHR46648:SF1">
    <property type="entry name" value="ADENOSINE 5'-MONOPHOSPHORAMIDASE HNT1"/>
    <property type="match status" value="1"/>
</dbReference>
<dbReference type="InterPro" id="IPR019808">
    <property type="entry name" value="Histidine_triad_CS"/>
</dbReference>
<gene>
    <name evidence="5" type="ORF">FYJ43_04095</name>
</gene>
<protein>
    <submittedName>
        <fullName evidence="5">HIT domain-containing protein</fullName>
    </submittedName>
</protein>
<keyword evidence="6" id="KW-1185">Reference proteome</keyword>
<feature type="short sequence motif" description="Histidine triad motif" evidence="2 3">
    <location>
        <begin position="95"/>
        <end position="99"/>
    </location>
</feature>
<dbReference type="AlphaFoldDB" id="A0A7K0J5Q8"/>
<feature type="active site" description="Tele-AMP-histidine intermediate" evidence="1">
    <location>
        <position position="97"/>
    </location>
</feature>
<dbReference type="Proteomes" id="UP000466104">
    <property type="component" value="Unassembled WGS sequence"/>
</dbReference>
<name>A0A7K0J5Q8_9ACTN</name>
<evidence type="ECO:0000313" key="5">
    <source>
        <dbReference type="EMBL" id="MSS45242.1"/>
    </source>
</evidence>
<evidence type="ECO:0000256" key="3">
    <source>
        <dbReference type="PROSITE-ProRule" id="PRU00464"/>
    </source>
</evidence>
<dbReference type="InterPro" id="IPR001310">
    <property type="entry name" value="Histidine_triad_HIT"/>
</dbReference>
<dbReference type="SUPFAM" id="SSF54197">
    <property type="entry name" value="HIT-like"/>
    <property type="match status" value="1"/>
</dbReference>
<dbReference type="PROSITE" id="PS00892">
    <property type="entry name" value="HIT_1"/>
    <property type="match status" value="1"/>
</dbReference>
<reference evidence="5 6" key="1">
    <citation type="submission" date="2019-08" db="EMBL/GenBank/DDBJ databases">
        <title>In-depth cultivation of the pig gut microbiome towards novel bacterial diversity and tailored functional studies.</title>
        <authorList>
            <person name="Wylensek D."/>
            <person name="Hitch T.C.A."/>
            <person name="Clavel T."/>
        </authorList>
    </citation>
    <scope>NUCLEOTIDE SEQUENCE [LARGE SCALE GENOMIC DNA]</scope>
    <source>
        <strain evidence="5 6">WCA-380-WT-3A</strain>
    </source>
</reference>
<dbReference type="InterPro" id="IPR036265">
    <property type="entry name" value="HIT-like_sf"/>
</dbReference>